<feature type="region of interest" description="Disordered" evidence="1">
    <location>
        <begin position="170"/>
        <end position="195"/>
    </location>
</feature>
<feature type="compositionally biased region" description="Polar residues" evidence="1">
    <location>
        <begin position="208"/>
        <end position="222"/>
    </location>
</feature>
<dbReference type="AlphaFoldDB" id="A0A1Y2G2E3"/>
<feature type="compositionally biased region" description="Low complexity" evidence="1">
    <location>
        <begin position="322"/>
        <end position="333"/>
    </location>
</feature>
<feature type="region of interest" description="Disordered" evidence="1">
    <location>
        <begin position="1"/>
        <end position="65"/>
    </location>
</feature>
<sequence>MEQLLGQLGSFLGPDATANDSPQLEHRAPPEISRGRTVGGSYGQHLGAPQAVAPPPTSFGGSIDISGVRLSEEDMALLDEPDYDYDHRQYPASAPAWQTSFNFGPSGPHPPFQSRSNALHYTAAPLSPHYPAPQYTSASLAPPLAYSHADFDAPLSAPLRPRSTPILEQQATFAAPPPVSGSGVRRRRSSVDDVASYAHASPISAINSSYTYDQQPNPSQSYPYARPAPTQRHTYSTSPSASSMSSASSPVAVHRLPGQAATPRTSPTKIASPRKTRTSPTKKKGAGGLPMFVNFGASDSKKLLSGVAPSGSSKRRREEQEAAAAAAAASSSS</sequence>
<evidence type="ECO:0008006" key="4">
    <source>
        <dbReference type="Google" id="ProtNLM"/>
    </source>
</evidence>
<name>A0A1Y2G2E3_9BASI</name>
<accession>A0A1Y2G2E3</accession>
<protein>
    <recommendedName>
        <fullName evidence="4">Developmental regulatory protein wetA</fullName>
    </recommendedName>
</protein>
<feature type="region of interest" description="Disordered" evidence="1">
    <location>
        <begin position="208"/>
        <end position="333"/>
    </location>
</feature>
<feature type="compositionally biased region" description="Basic residues" evidence="1">
    <location>
        <begin position="272"/>
        <end position="285"/>
    </location>
</feature>
<dbReference type="InParanoid" id="A0A1Y2G2E3"/>
<dbReference type="Proteomes" id="UP000193467">
    <property type="component" value="Unassembled WGS sequence"/>
</dbReference>
<organism evidence="2 3">
    <name type="scientific">Leucosporidium creatinivorum</name>
    <dbReference type="NCBI Taxonomy" id="106004"/>
    <lineage>
        <taxon>Eukaryota</taxon>
        <taxon>Fungi</taxon>
        <taxon>Dikarya</taxon>
        <taxon>Basidiomycota</taxon>
        <taxon>Pucciniomycotina</taxon>
        <taxon>Microbotryomycetes</taxon>
        <taxon>Leucosporidiales</taxon>
        <taxon>Leucosporidium</taxon>
    </lineage>
</organism>
<proteinExistence type="predicted"/>
<evidence type="ECO:0000256" key="1">
    <source>
        <dbReference type="SAM" id="MobiDB-lite"/>
    </source>
</evidence>
<gene>
    <name evidence="2" type="ORF">BCR35DRAFT_158736</name>
</gene>
<evidence type="ECO:0000313" key="2">
    <source>
        <dbReference type="EMBL" id="ORY89781.1"/>
    </source>
</evidence>
<comment type="caution">
    <text evidence="2">The sequence shown here is derived from an EMBL/GenBank/DDBJ whole genome shotgun (WGS) entry which is preliminary data.</text>
</comment>
<evidence type="ECO:0000313" key="3">
    <source>
        <dbReference type="Proteomes" id="UP000193467"/>
    </source>
</evidence>
<dbReference type="EMBL" id="MCGR01000005">
    <property type="protein sequence ID" value="ORY89781.1"/>
    <property type="molecule type" value="Genomic_DNA"/>
</dbReference>
<keyword evidence="3" id="KW-1185">Reference proteome</keyword>
<dbReference type="OrthoDB" id="2575228at2759"/>
<dbReference type="STRING" id="106004.A0A1Y2G2E3"/>
<reference evidence="2 3" key="1">
    <citation type="submission" date="2016-07" db="EMBL/GenBank/DDBJ databases">
        <title>Pervasive Adenine N6-methylation of Active Genes in Fungi.</title>
        <authorList>
            <consortium name="DOE Joint Genome Institute"/>
            <person name="Mondo S.J."/>
            <person name="Dannebaum R.O."/>
            <person name="Kuo R.C."/>
            <person name="Labutti K."/>
            <person name="Haridas S."/>
            <person name="Kuo A."/>
            <person name="Salamov A."/>
            <person name="Ahrendt S.R."/>
            <person name="Lipzen A."/>
            <person name="Sullivan W."/>
            <person name="Andreopoulos W.B."/>
            <person name="Clum A."/>
            <person name="Lindquist E."/>
            <person name="Daum C."/>
            <person name="Ramamoorthy G.K."/>
            <person name="Gryganskyi A."/>
            <person name="Culley D."/>
            <person name="Magnuson J.K."/>
            <person name="James T.Y."/>
            <person name="O'Malley M.A."/>
            <person name="Stajich J.E."/>
            <person name="Spatafora J.W."/>
            <person name="Visel A."/>
            <person name="Grigoriev I.V."/>
        </authorList>
    </citation>
    <scope>NUCLEOTIDE SEQUENCE [LARGE SCALE GENOMIC DNA]</scope>
    <source>
        <strain evidence="2 3">62-1032</strain>
    </source>
</reference>
<feature type="compositionally biased region" description="Low complexity" evidence="1">
    <location>
        <begin position="236"/>
        <end position="250"/>
    </location>
</feature>